<dbReference type="InterPro" id="IPR036514">
    <property type="entry name" value="SGNH_hydro_sf"/>
</dbReference>
<dbReference type="Proteomes" id="UP000192796">
    <property type="component" value="Unassembled WGS sequence"/>
</dbReference>
<dbReference type="EMBL" id="LVYD01000102">
    <property type="protein sequence ID" value="OQP58209.1"/>
    <property type="molecule type" value="Genomic_DNA"/>
</dbReference>
<evidence type="ECO:0000313" key="2">
    <source>
        <dbReference type="EMBL" id="OQP58209.1"/>
    </source>
</evidence>
<dbReference type="RefSeq" id="WP_081155356.1">
    <property type="nucleotide sequence ID" value="NZ_LVYD01000102.1"/>
</dbReference>
<name>A0A1V9FIL9_9BACT</name>
<protein>
    <submittedName>
        <fullName evidence="2">GDSL family lipase</fullName>
    </submittedName>
</protein>
<dbReference type="SUPFAM" id="SSF52266">
    <property type="entry name" value="SGNH hydrolase"/>
    <property type="match status" value="1"/>
</dbReference>
<dbReference type="CDD" id="cd04502">
    <property type="entry name" value="SGNH_hydrolase_like_7"/>
    <property type="match status" value="1"/>
</dbReference>
<dbReference type="Pfam" id="PF13472">
    <property type="entry name" value="Lipase_GDSL_2"/>
    <property type="match status" value="1"/>
</dbReference>
<evidence type="ECO:0000313" key="3">
    <source>
        <dbReference type="Proteomes" id="UP000192796"/>
    </source>
</evidence>
<dbReference type="GO" id="GO:0016788">
    <property type="term" value="F:hydrolase activity, acting on ester bonds"/>
    <property type="evidence" value="ECO:0007669"/>
    <property type="project" value="UniProtKB-ARBA"/>
</dbReference>
<gene>
    <name evidence="2" type="ORF">A3860_07750</name>
</gene>
<sequence>MIWYENDVKKLEALKGTLPYTPETIFYGSSSIRLWENMYEDLKPLHPVNLGFGGSTLAACVWFFDRIMEPYSPRHIVCYAGENDLGDGRTAEEVYIFFRQFQACLQKRFPGVPLTYISIKPSIARWNLEKTVRYANQLIKEEIEKSDNQYYLDIFSHMLNANGQPEKELYENDGLHLTKKGYLIWKEVLLRHFEQFFKIS</sequence>
<keyword evidence="3" id="KW-1185">Reference proteome</keyword>
<dbReference type="AlphaFoldDB" id="A0A1V9FIL9"/>
<dbReference type="STRING" id="1703345.A3860_07750"/>
<evidence type="ECO:0000259" key="1">
    <source>
        <dbReference type="Pfam" id="PF13472"/>
    </source>
</evidence>
<feature type="domain" description="SGNH hydrolase-type esterase" evidence="1">
    <location>
        <begin position="35"/>
        <end position="182"/>
    </location>
</feature>
<dbReference type="InterPro" id="IPR013830">
    <property type="entry name" value="SGNH_hydro"/>
</dbReference>
<dbReference type="Gene3D" id="3.40.50.1110">
    <property type="entry name" value="SGNH hydrolase"/>
    <property type="match status" value="1"/>
</dbReference>
<organism evidence="2 3">
    <name type="scientific">Niastella vici</name>
    <dbReference type="NCBI Taxonomy" id="1703345"/>
    <lineage>
        <taxon>Bacteria</taxon>
        <taxon>Pseudomonadati</taxon>
        <taxon>Bacteroidota</taxon>
        <taxon>Chitinophagia</taxon>
        <taxon>Chitinophagales</taxon>
        <taxon>Chitinophagaceae</taxon>
        <taxon>Niastella</taxon>
    </lineage>
</organism>
<accession>A0A1V9FIL9</accession>
<reference evidence="2 3" key="1">
    <citation type="submission" date="2016-03" db="EMBL/GenBank/DDBJ databases">
        <title>Niastella vici sp. nov., isolated from farmland soil.</title>
        <authorList>
            <person name="Chen L."/>
            <person name="Wang D."/>
            <person name="Yang S."/>
            <person name="Wang G."/>
        </authorList>
    </citation>
    <scope>NUCLEOTIDE SEQUENCE [LARGE SCALE GENOMIC DNA]</scope>
    <source>
        <strain evidence="2 3">DJ57</strain>
    </source>
</reference>
<comment type="caution">
    <text evidence="2">The sequence shown here is derived from an EMBL/GenBank/DDBJ whole genome shotgun (WGS) entry which is preliminary data.</text>
</comment>
<proteinExistence type="predicted"/>
<dbReference type="OrthoDB" id="9790057at2"/>